<keyword evidence="3" id="KW-1185">Reference proteome</keyword>
<accession>A0A367LHJ0</accession>
<dbReference type="Proteomes" id="UP000253664">
    <property type="component" value="Unassembled WGS sequence"/>
</dbReference>
<reference evidence="2 3" key="1">
    <citation type="journal article" date="2015" name="BMC Genomics">
        <title>Insights from the genome of Ophiocordyceps polyrhachis-furcata to pathogenicity and host specificity in insect fungi.</title>
        <authorList>
            <person name="Wichadakul D."/>
            <person name="Kobmoo N."/>
            <person name="Ingsriswang S."/>
            <person name="Tangphatsornruang S."/>
            <person name="Chantasingh D."/>
            <person name="Luangsa-ard J.J."/>
            <person name="Eurwilaichitr L."/>
        </authorList>
    </citation>
    <scope>NUCLEOTIDE SEQUENCE [LARGE SCALE GENOMIC DNA]</scope>
    <source>
        <strain evidence="2 3">BCC 54312</strain>
    </source>
</reference>
<dbReference type="OrthoDB" id="5374349at2759"/>
<sequence>MSDASSDFQKFISDARERKRNEALANKIFSRNRRQSAPSRPPQAPGRSLASRVGVNKRASSGSWRHPKGDVDSEWTHDLHDSVNLHRQHASSPRSANRRKGAAQRQSQLASAIDRMDVDQVNVHHANASPRASGVKNISIRGLAGPSCVIAQNFAPGTTAADIESAMTPIGGEMISCSIIKTSPPLTAEMMFSSREGAERVIETFHDKTVSFPSVLPALCLSIALANSDNLLFKADGRILRVYFKTGNHHQTPEPVRAPRPPPRGYRDHVDDDDRSFSRDLIVDDVDDRDDYAYSRSYSRPLYSDKIAARMGRDSAYRRGN</sequence>
<evidence type="ECO:0000313" key="3">
    <source>
        <dbReference type="Proteomes" id="UP000253664"/>
    </source>
</evidence>
<gene>
    <name evidence="2" type="ORF">L249_7950</name>
</gene>
<evidence type="ECO:0000256" key="1">
    <source>
        <dbReference type="SAM" id="MobiDB-lite"/>
    </source>
</evidence>
<dbReference type="EMBL" id="LKCN02000005">
    <property type="protein sequence ID" value="RCI13712.1"/>
    <property type="molecule type" value="Genomic_DNA"/>
</dbReference>
<dbReference type="AlphaFoldDB" id="A0A367LHJ0"/>
<feature type="compositionally biased region" description="Basic and acidic residues" evidence="1">
    <location>
        <begin position="67"/>
        <end position="84"/>
    </location>
</feature>
<name>A0A367LHJ0_9HYPO</name>
<protein>
    <submittedName>
        <fullName evidence="2">Uncharacterized protein</fullName>
    </submittedName>
</protein>
<comment type="caution">
    <text evidence="2">The sequence shown here is derived from an EMBL/GenBank/DDBJ whole genome shotgun (WGS) entry which is preliminary data.</text>
</comment>
<feature type="region of interest" description="Disordered" evidence="1">
    <location>
        <begin position="249"/>
        <end position="273"/>
    </location>
</feature>
<feature type="region of interest" description="Disordered" evidence="1">
    <location>
        <begin position="26"/>
        <end position="110"/>
    </location>
</feature>
<evidence type="ECO:0000313" key="2">
    <source>
        <dbReference type="EMBL" id="RCI13712.1"/>
    </source>
</evidence>
<proteinExistence type="predicted"/>
<dbReference type="STRING" id="1330021.A0A367LHJ0"/>
<organism evidence="2 3">
    <name type="scientific">Ophiocordyceps polyrhachis-furcata BCC 54312</name>
    <dbReference type="NCBI Taxonomy" id="1330021"/>
    <lineage>
        <taxon>Eukaryota</taxon>
        <taxon>Fungi</taxon>
        <taxon>Dikarya</taxon>
        <taxon>Ascomycota</taxon>
        <taxon>Pezizomycotina</taxon>
        <taxon>Sordariomycetes</taxon>
        <taxon>Hypocreomycetidae</taxon>
        <taxon>Hypocreales</taxon>
        <taxon>Ophiocordycipitaceae</taxon>
        <taxon>Ophiocordyceps</taxon>
    </lineage>
</organism>